<keyword evidence="2" id="KW-1185">Reference proteome</keyword>
<reference evidence="1 2" key="1">
    <citation type="submission" date="2024-08" db="EMBL/GenBank/DDBJ databases">
        <authorList>
            <person name="Lu H."/>
        </authorList>
    </citation>
    <scope>NUCLEOTIDE SEQUENCE [LARGE SCALE GENOMIC DNA]</scope>
    <source>
        <strain evidence="1 2">BYS78W</strain>
    </source>
</reference>
<comment type="caution">
    <text evidence="1">The sequence shown here is derived from an EMBL/GenBank/DDBJ whole genome shotgun (WGS) entry which is preliminary data.</text>
</comment>
<evidence type="ECO:0000313" key="2">
    <source>
        <dbReference type="Proteomes" id="UP001606134"/>
    </source>
</evidence>
<evidence type="ECO:0000313" key="1">
    <source>
        <dbReference type="EMBL" id="MFG6489619.1"/>
    </source>
</evidence>
<gene>
    <name evidence="1" type="ORF">ACG04R_23285</name>
</gene>
<accession>A0ABW7HI76</accession>
<protein>
    <submittedName>
        <fullName evidence="1">Uncharacterized protein</fullName>
    </submittedName>
</protein>
<dbReference type="EMBL" id="JBIGIC010000014">
    <property type="protein sequence ID" value="MFG6489619.1"/>
    <property type="molecule type" value="Genomic_DNA"/>
</dbReference>
<sequence>MADLPSRVEMAASIKEAARRLSDLCAIGAPEYLIETARRGLLRRLMDFPVNSEEQMIVLQEQHESRLAQENHLRETRFYGEDDEQTKALIARDDSTA</sequence>
<proteinExistence type="predicted"/>
<dbReference type="RefSeq" id="WP_394416016.1">
    <property type="nucleotide sequence ID" value="NZ_JBIGIC010000014.1"/>
</dbReference>
<dbReference type="Proteomes" id="UP001606134">
    <property type="component" value="Unassembled WGS sequence"/>
</dbReference>
<organism evidence="1 2">
    <name type="scientific">Pelomonas candidula</name>
    <dbReference type="NCBI Taxonomy" id="3299025"/>
    <lineage>
        <taxon>Bacteria</taxon>
        <taxon>Pseudomonadati</taxon>
        <taxon>Pseudomonadota</taxon>
        <taxon>Betaproteobacteria</taxon>
        <taxon>Burkholderiales</taxon>
        <taxon>Sphaerotilaceae</taxon>
        <taxon>Roseateles</taxon>
    </lineage>
</organism>
<name>A0ABW7HI76_9BURK</name>